<organism evidence="1 2">
    <name type="scientific">Meloidogyne enterolobii</name>
    <name type="common">Root-knot nematode worm</name>
    <name type="synonym">Meloidogyne mayaguensis</name>
    <dbReference type="NCBI Taxonomy" id="390850"/>
    <lineage>
        <taxon>Eukaryota</taxon>
        <taxon>Metazoa</taxon>
        <taxon>Ecdysozoa</taxon>
        <taxon>Nematoda</taxon>
        <taxon>Chromadorea</taxon>
        <taxon>Rhabditida</taxon>
        <taxon>Tylenchina</taxon>
        <taxon>Tylenchomorpha</taxon>
        <taxon>Tylenchoidea</taxon>
        <taxon>Meloidogynidae</taxon>
        <taxon>Meloidogyninae</taxon>
        <taxon>Meloidogyne</taxon>
    </lineage>
</organism>
<dbReference type="EMBL" id="CAVMJV010000219">
    <property type="protein sequence ID" value="CAK5125967.1"/>
    <property type="molecule type" value="Genomic_DNA"/>
</dbReference>
<accession>A0ACB1B9T2</accession>
<evidence type="ECO:0000313" key="1">
    <source>
        <dbReference type="EMBL" id="CAK5125967.1"/>
    </source>
</evidence>
<evidence type="ECO:0000313" key="2">
    <source>
        <dbReference type="Proteomes" id="UP001497535"/>
    </source>
</evidence>
<gene>
    <name evidence="1" type="ORF">MENTE1834_LOCUS48169</name>
</gene>
<proteinExistence type="predicted"/>
<dbReference type="Proteomes" id="UP001497535">
    <property type="component" value="Unassembled WGS sequence"/>
</dbReference>
<keyword evidence="2" id="KW-1185">Reference proteome</keyword>
<name>A0ACB1B9T2_MELEN</name>
<protein>
    <submittedName>
        <fullName evidence="1">Uncharacterized protein</fullName>
    </submittedName>
</protein>
<comment type="caution">
    <text evidence="1">The sequence shown here is derived from an EMBL/GenBank/DDBJ whole genome shotgun (WGS) entry which is preliminary data.</text>
</comment>
<sequence length="159" mass="17740">MERSRKLTNIDVTNGVDQKVELFGVSGTLLKNSLVPFFPFSRYTYSVGEGNCLLMRLFEKNTFLTGFYATGPNASENGIYPNEGKLYNQEFVKFANGLLIEDTKLVGPWLLGADVFLRNQSKFQLSTLITGDEECAPSFSYLLSKYAGIHSNVVLNTNL</sequence>
<reference evidence="1" key="1">
    <citation type="submission" date="2023-11" db="EMBL/GenBank/DDBJ databases">
        <authorList>
            <person name="Poullet M."/>
        </authorList>
    </citation>
    <scope>NUCLEOTIDE SEQUENCE</scope>
    <source>
        <strain evidence="1">E1834</strain>
    </source>
</reference>